<dbReference type="InterPro" id="IPR001128">
    <property type="entry name" value="Cyt_P450"/>
</dbReference>
<comment type="function">
    <text evidence="2">May be involved in the metabolism of insect hormones and in the breakdown of synthetic insecticides.</text>
</comment>
<dbReference type="Gene3D" id="1.10.630.10">
    <property type="entry name" value="Cytochrome P450"/>
    <property type="match status" value="1"/>
</dbReference>
<comment type="similarity">
    <text evidence="5 15">Belongs to the cytochrome P450 family.</text>
</comment>
<dbReference type="GO" id="GO:0005789">
    <property type="term" value="C:endoplasmic reticulum membrane"/>
    <property type="evidence" value="ECO:0007669"/>
    <property type="project" value="UniProtKB-SubCell"/>
</dbReference>
<evidence type="ECO:0000313" key="16">
    <source>
        <dbReference type="EMBL" id="LAB69263.1"/>
    </source>
</evidence>
<reference evidence="16" key="1">
    <citation type="journal article" date="2018" name="Biosci. Biotechnol. Biochem.">
        <title>Polysaccharide hydrolase of the hadal zone amphipods Hirondellea gigas.</title>
        <authorList>
            <person name="Kobayashi H."/>
            <person name="Nagahama T."/>
            <person name="Arai W."/>
            <person name="Sasagawa Y."/>
            <person name="Umeda M."/>
            <person name="Hayashi T."/>
            <person name="Nikaido I."/>
            <person name="Watanabe H."/>
            <person name="Oguri K."/>
            <person name="Kitazato H."/>
            <person name="Fujioka K."/>
            <person name="Kido Y."/>
            <person name="Takami H."/>
        </authorList>
    </citation>
    <scope>NUCLEOTIDE SEQUENCE</scope>
    <source>
        <tissue evidence="16">Whole body</tissue>
    </source>
</reference>
<comment type="subcellular location">
    <subcellularLocation>
        <location evidence="4">Endoplasmic reticulum membrane</location>
        <topology evidence="4">Peripheral membrane protein</topology>
    </subcellularLocation>
    <subcellularLocation>
        <location evidence="3">Microsome membrane</location>
        <topology evidence="3">Peripheral membrane protein</topology>
    </subcellularLocation>
</comment>
<keyword evidence="12 15" id="KW-0503">Monooxygenase</keyword>
<organism evidence="16">
    <name type="scientific">Hirondellea gigas</name>
    <dbReference type="NCBI Taxonomy" id="1518452"/>
    <lineage>
        <taxon>Eukaryota</taxon>
        <taxon>Metazoa</taxon>
        <taxon>Ecdysozoa</taxon>
        <taxon>Arthropoda</taxon>
        <taxon>Crustacea</taxon>
        <taxon>Multicrustacea</taxon>
        <taxon>Malacostraca</taxon>
        <taxon>Eumalacostraca</taxon>
        <taxon>Peracarida</taxon>
        <taxon>Amphipoda</taxon>
        <taxon>Amphilochidea</taxon>
        <taxon>Lysianassida</taxon>
        <taxon>Lysianassidira</taxon>
        <taxon>Lysianassoidea</taxon>
        <taxon>Lysianassidae</taxon>
        <taxon>Hirondellea</taxon>
    </lineage>
</organism>
<dbReference type="SUPFAM" id="SSF48264">
    <property type="entry name" value="Cytochrome P450"/>
    <property type="match status" value="1"/>
</dbReference>
<evidence type="ECO:0000256" key="3">
    <source>
        <dbReference type="ARBA" id="ARBA00004174"/>
    </source>
</evidence>
<keyword evidence="10 15" id="KW-0560">Oxidoreductase</keyword>
<keyword evidence="9" id="KW-0492">Microsome</keyword>
<dbReference type="GO" id="GO:0020037">
    <property type="term" value="F:heme binding"/>
    <property type="evidence" value="ECO:0007669"/>
    <property type="project" value="InterPro"/>
</dbReference>
<feature type="binding site" description="axial binding residue" evidence="14">
    <location>
        <position position="112"/>
    </location>
    <ligand>
        <name>heme</name>
        <dbReference type="ChEBI" id="CHEBI:30413"/>
    </ligand>
    <ligandPart>
        <name>Fe</name>
        <dbReference type="ChEBI" id="CHEBI:18248"/>
    </ligandPart>
</feature>
<evidence type="ECO:0000256" key="15">
    <source>
        <dbReference type="RuleBase" id="RU000461"/>
    </source>
</evidence>
<evidence type="ECO:0000256" key="13">
    <source>
        <dbReference type="ARBA" id="ARBA00023136"/>
    </source>
</evidence>
<dbReference type="EMBL" id="IACF01003652">
    <property type="protein sequence ID" value="LAB69263.1"/>
    <property type="molecule type" value="mRNA"/>
</dbReference>
<dbReference type="GO" id="GO:0005506">
    <property type="term" value="F:iron ion binding"/>
    <property type="evidence" value="ECO:0007669"/>
    <property type="project" value="InterPro"/>
</dbReference>
<comment type="cofactor">
    <cofactor evidence="1 14">
        <name>heme</name>
        <dbReference type="ChEBI" id="CHEBI:30413"/>
    </cofactor>
</comment>
<keyword evidence="8" id="KW-0256">Endoplasmic reticulum</keyword>
<sequence length="170" mass="19659">MQELVRQNNNGKLNYQDIMEAKYLDAVLSETLRLYPPGHVIERQCTKEYNIPGTSIIISEGQIVSFPVYSIHRDERYYPNPEEFQPDRFLPENRKNIPQGAFLPFGVGPRMCIAQRFAQMESKLALAELVLKYRLSLAEGYEQLSFDTSPGIMRLRKGTVMIKLEEVKNE</sequence>
<keyword evidence="13" id="KW-0472">Membrane</keyword>
<name>A0A2P2I5F2_9CRUS</name>
<evidence type="ECO:0000256" key="6">
    <source>
        <dbReference type="ARBA" id="ARBA00022617"/>
    </source>
</evidence>
<evidence type="ECO:0000256" key="2">
    <source>
        <dbReference type="ARBA" id="ARBA00003690"/>
    </source>
</evidence>
<evidence type="ECO:0000256" key="14">
    <source>
        <dbReference type="PIRSR" id="PIRSR602403-1"/>
    </source>
</evidence>
<dbReference type="InterPro" id="IPR036396">
    <property type="entry name" value="Cyt_P450_sf"/>
</dbReference>
<dbReference type="InterPro" id="IPR017972">
    <property type="entry name" value="Cyt_P450_CS"/>
</dbReference>
<protein>
    <submittedName>
        <fullName evidence="16">Cytochrome P450 9e2-like</fullName>
    </submittedName>
</protein>
<evidence type="ECO:0000256" key="11">
    <source>
        <dbReference type="ARBA" id="ARBA00023004"/>
    </source>
</evidence>
<dbReference type="GO" id="GO:0004497">
    <property type="term" value="F:monooxygenase activity"/>
    <property type="evidence" value="ECO:0007669"/>
    <property type="project" value="UniProtKB-KW"/>
</dbReference>
<keyword evidence="11 14" id="KW-0408">Iron</keyword>
<dbReference type="PRINTS" id="PR00465">
    <property type="entry name" value="EP450IV"/>
</dbReference>
<evidence type="ECO:0000256" key="5">
    <source>
        <dbReference type="ARBA" id="ARBA00010617"/>
    </source>
</evidence>
<evidence type="ECO:0000256" key="1">
    <source>
        <dbReference type="ARBA" id="ARBA00001971"/>
    </source>
</evidence>
<proteinExistence type="evidence at transcript level"/>
<dbReference type="PRINTS" id="PR00385">
    <property type="entry name" value="P450"/>
</dbReference>
<evidence type="ECO:0000256" key="12">
    <source>
        <dbReference type="ARBA" id="ARBA00023033"/>
    </source>
</evidence>
<accession>A0A2P2I5F2</accession>
<dbReference type="PANTHER" id="PTHR24292:SF104">
    <property type="entry name" value="CYTOCHROME P450 308A1-RELATED"/>
    <property type="match status" value="1"/>
</dbReference>
<dbReference type="AlphaFoldDB" id="A0A2P2I5F2"/>
<evidence type="ECO:0000256" key="4">
    <source>
        <dbReference type="ARBA" id="ARBA00004406"/>
    </source>
</evidence>
<dbReference type="PROSITE" id="PS00086">
    <property type="entry name" value="CYTOCHROME_P450"/>
    <property type="match status" value="1"/>
</dbReference>
<dbReference type="InterPro" id="IPR050476">
    <property type="entry name" value="Insect_CytP450_Detox"/>
</dbReference>
<dbReference type="Pfam" id="PF00067">
    <property type="entry name" value="p450"/>
    <property type="match status" value="1"/>
</dbReference>
<dbReference type="PANTHER" id="PTHR24292">
    <property type="entry name" value="CYTOCHROME P450"/>
    <property type="match status" value="1"/>
</dbReference>
<dbReference type="InterPro" id="IPR002403">
    <property type="entry name" value="Cyt_P450_E_grp-IV"/>
</dbReference>
<evidence type="ECO:0000256" key="7">
    <source>
        <dbReference type="ARBA" id="ARBA00022723"/>
    </source>
</evidence>
<evidence type="ECO:0000256" key="8">
    <source>
        <dbReference type="ARBA" id="ARBA00022824"/>
    </source>
</evidence>
<evidence type="ECO:0000256" key="10">
    <source>
        <dbReference type="ARBA" id="ARBA00023002"/>
    </source>
</evidence>
<keyword evidence="7 14" id="KW-0479">Metal-binding</keyword>
<keyword evidence="6 14" id="KW-0349">Heme</keyword>
<dbReference type="GO" id="GO:0016705">
    <property type="term" value="F:oxidoreductase activity, acting on paired donors, with incorporation or reduction of molecular oxygen"/>
    <property type="evidence" value="ECO:0007669"/>
    <property type="project" value="InterPro"/>
</dbReference>
<evidence type="ECO:0000256" key="9">
    <source>
        <dbReference type="ARBA" id="ARBA00022848"/>
    </source>
</evidence>